<name>A0AAD6S248_9AGAR</name>
<dbReference type="AlphaFoldDB" id="A0AAD6S248"/>
<keyword evidence="3" id="KW-1185">Reference proteome</keyword>
<dbReference type="Proteomes" id="UP001218188">
    <property type="component" value="Unassembled WGS sequence"/>
</dbReference>
<feature type="compositionally biased region" description="Polar residues" evidence="1">
    <location>
        <begin position="257"/>
        <end position="269"/>
    </location>
</feature>
<gene>
    <name evidence="2" type="ORF">C8F04DRAFT_1276250</name>
</gene>
<reference evidence="2" key="1">
    <citation type="submission" date="2023-03" db="EMBL/GenBank/DDBJ databases">
        <title>Massive genome expansion in bonnet fungi (Mycena s.s.) driven by repeated elements and novel gene families across ecological guilds.</title>
        <authorList>
            <consortium name="Lawrence Berkeley National Laboratory"/>
            <person name="Harder C.B."/>
            <person name="Miyauchi S."/>
            <person name="Viragh M."/>
            <person name="Kuo A."/>
            <person name="Thoen E."/>
            <person name="Andreopoulos B."/>
            <person name="Lu D."/>
            <person name="Skrede I."/>
            <person name="Drula E."/>
            <person name="Henrissat B."/>
            <person name="Morin E."/>
            <person name="Kohler A."/>
            <person name="Barry K."/>
            <person name="LaButti K."/>
            <person name="Morin E."/>
            <person name="Salamov A."/>
            <person name="Lipzen A."/>
            <person name="Mereny Z."/>
            <person name="Hegedus B."/>
            <person name="Baldrian P."/>
            <person name="Stursova M."/>
            <person name="Weitz H."/>
            <person name="Taylor A."/>
            <person name="Grigoriev I.V."/>
            <person name="Nagy L.G."/>
            <person name="Martin F."/>
            <person name="Kauserud H."/>
        </authorList>
    </citation>
    <scope>NUCLEOTIDE SEQUENCE</scope>
    <source>
        <strain evidence="2">CBHHK200</strain>
    </source>
</reference>
<sequence length="363" mass="41652">MTSSTDPTFPAEVTAHILTSPAIVTDEDTLKCLCLINHAFSEILQPHLFRNINLRNIEEAIEFLSILKNSSRLKSSLRILQISFDLDPQEFSESDAPLTSSRISFWKLWGECLGRLQVLHTLTICYDPEDPDFLWRFREEAKVQRLRALRCLHLAYLSDCHPVLSRVIEPDEPDTGPWDSPRWSAALCSTAFCRVEDIIVMAPVNPLWPPTKAKMQELVANWFGELPPMSRLQRLVLVCGYENEGERAVQYAEASRASPNNPDDSSNPYSGVLREEPVAGFEMDDHPPLGWPPYADMSYQLPTVIWNRDPLKFKWSEGLVEDQYCRLGEYRFFNPMFYTGADRVPARLCGFSEDLFEDWPGDW</sequence>
<accession>A0AAD6S248</accession>
<organism evidence="2 3">
    <name type="scientific">Mycena alexandri</name>
    <dbReference type="NCBI Taxonomy" id="1745969"/>
    <lineage>
        <taxon>Eukaryota</taxon>
        <taxon>Fungi</taxon>
        <taxon>Dikarya</taxon>
        <taxon>Basidiomycota</taxon>
        <taxon>Agaricomycotina</taxon>
        <taxon>Agaricomycetes</taxon>
        <taxon>Agaricomycetidae</taxon>
        <taxon>Agaricales</taxon>
        <taxon>Marasmiineae</taxon>
        <taxon>Mycenaceae</taxon>
        <taxon>Mycena</taxon>
    </lineage>
</organism>
<proteinExistence type="predicted"/>
<evidence type="ECO:0000313" key="2">
    <source>
        <dbReference type="EMBL" id="KAJ7019439.1"/>
    </source>
</evidence>
<evidence type="ECO:0000313" key="3">
    <source>
        <dbReference type="Proteomes" id="UP001218188"/>
    </source>
</evidence>
<evidence type="ECO:0000256" key="1">
    <source>
        <dbReference type="SAM" id="MobiDB-lite"/>
    </source>
</evidence>
<feature type="region of interest" description="Disordered" evidence="1">
    <location>
        <begin position="250"/>
        <end position="269"/>
    </location>
</feature>
<comment type="caution">
    <text evidence="2">The sequence shown here is derived from an EMBL/GenBank/DDBJ whole genome shotgun (WGS) entry which is preliminary data.</text>
</comment>
<dbReference type="EMBL" id="JARJCM010000293">
    <property type="protein sequence ID" value="KAJ7019439.1"/>
    <property type="molecule type" value="Genomic_DNA"/>
</dbReference>
<protein>
    <submittedName>
        <fullName evidence="2">Uncharacterized protein</fullName>
    </submittedName>
</protein>